<dbReference type="OrthoDB" id="9846708at2"/>
<name>A0A556MNH6_9FLAO</name>
<organism evidence="2 3">
    <name type="scientific">Fluviicola chungangensis</name>
    <dbReference type="NCBI Taxonomy" id="2597671"/>
    <lineage>
        <taxon>Bacteria</taxon>
        <taxon>Pseudomonadati</taxon>
        <taxon>Bacteroidota</taxon>
        <taxon>Flavobacteriia</taxon>
        <taxon>Flavobacteriales</taxon>
        <taxon>Crocinitomicaceae</taxon>
        <taxon>Fluviicola</taxon>
    </lineage>
</organism>
<feature type="transmembrane region" description="Helical" evidence="1">
    <location>
        <begin position="12"/>
        <end position="29"/>
    </location>
</feature>
<reference evidence="2 3" key="1">
    <citation type="submission" date="2019-07" db="EMBL/GenBank/DDBJ databases">
        <authorList>
            <person name="Huq M.A."/>
        </authorList>
    </citation>
    <scope>NUCLEOTIDE SEQUENCE [LARGE SCALE GENOMIC DNA]</scope>
    <source>
        <strain evidence="2 3">MAH-3</strain>
    </source>
</reference>
<dbReference type="EMBL" id="VLPL01000008">
    <property type="protein sequence ID" value="TSJ41259.1"/>
    <property type="molecule type" value="Genomic_DNA"/>
</dbReference>
<comment type="caution">
    <text evidence="2">The sequence shown here is derived from an EMBL/GenBank/DDBJ whole genome shotgun (WGS) entry which is preliminary data.</text>
</comment>
<sequence length="92" mass="10656">MNLNLWENVKQGVLLILIGAIFSVVPFYFQTSAMTEQNHQTNITQQQEIDQTLSKIRDLELKGAVDDTEIKQIKESLLRIEKKIDRIIEAEK</sequence>
<protein>
    <submittedName>
        <fullName evidence="2">Uncharacterized protein</fullName>
    </submittedName>
</protein>
<evidence type="ECO:0000313" key="3">
    <source>
        <dbReference type="Proteomes" id="UP000316008"/>
    </source>
</evidence>
<accession>A0A556MNH6</accession>
<proteinExistence type="predicted"/>
<evidence type="ECO:0000256" key="1">
    <source>
        <dbReference type="SAM" id="Phobius"/>
    </source>
</evidence>
<keyword evidence="1" id="KW-1133">Transmembrane helix</keyword>
<keyword evidence="1" id="KW-0812">Transmembrane</keyword>
<keyword evidence="3" id="KW-1185">Reference proteome</keyword>
<gene>
    <name evidence="2" type="ORF">FO442_15220</name>
</gene>
<keyword evidence="1" id="KW-0472">Membrane</keyword>
<dbReference type="Proteomes" id="UP000316008">
    <property type="component" value="Unassembled WGS sequence"/>
</dbReference>
<dbReference type="AlphaFoldDB" id="A0A556MNH6"/>
<evidence type="ECO:0000313" key="2">
    <source>
        <dbReference type="EMBL" id="TSJ41259.1"/>
    </source>
</evidence>
<dbReference type="RefSeq" id="WP_144334070.1">
    <property type="nucleotide sequence ID" value="NZ_VLPL01000008.1"/>
</dbReference>